<dbReference type="SUPFAM" id="SSF52172">
    <property type="entry name" value="CheY-like"/>
    <property type="match status" value="1"/>
</dbReference>
<dbReference type="InterPro" id="IPR001789">
    <property type="entry name" value="Sig_transdc_resp-reg_receiver"/>
</dbReference>
<organism evidence="4 6">
    <name type="scientific">Candidatus Chlorohelix allophototropha</name>
    <dbReference type="NCBI Taxonomy" id="3003348"/>
    <lineage>
        <taxon>Bacteria</taxon>
        <taxon>Bacillati</taxon>
        <taxon>Chloroflexota</taxon>
        <taxon>Chloroflexia</taxon>
        <taxon>Candidatus Chloroheliales</taxon>
        <taxon>Candidatus Chloroheliaceae</taxon>
        <taxon>Candidatus Chlorohelix</taxon>
    </lineage>
</organism>
<dbReference type="EMBL" id="JACATZ010000003">
    <property type="protein sequence ID" value="NWJ48919.1"/>
    <property type="molecule type" value="Genomic_DNA"/>
</dbReference>
<dbReference type="Gene3D" id="3.40.50.2300">
    <property type="match status" value="1"/>
</dbReference>
<sequence>MVVLVINETAVFREIVRRFFEMRGYAVLEAATSSESYLQAMEYKPQVVLVDNLMESLSCLTICKNIQSIPGMETAKFVIFTDFEGEVEDASGINLKETITKPNIVPKLKKAFPALK</sequence>
<evidence type="ECO:0000313" key="6">
    <source>
        <dbReference type="Proteomes" id="UP000521676"/>
    </source>
</evidence>
<dbReference type="PANTHER" id="PTHR44591:SF3">
    <property type="entry name" value="RESPONSE REGULATORY DOMAIN-CONTAINING PROTEIN"/>
    <property type="match status" value="1"/>
</dbReference>
<evidence type="ECO:0000313" key="5">
    <source>
        <dbReference type="EMBL" id="WJW68850.1"/>
    </source>
</evidence>
<dbReference type="EMBL" id="CP128400">
    <property type="protein sequence ID" value="WJW68850.1"/>
    <property type="molecule type" value="Genomic_DNA"/>
</dbReference>
<keyword evidence="7" id="KW-1185">Reference proteome</keyword>
<name>A0A8T7M9W6_9CHLR</name>
<feature type="modified residue" description="4-aspartylphosphate" evidence="2">
    <location>
        <position position="51"/>
    </location>
</feature>
<evidence type="ECO:0000256" key="1">
    <source>
        <dbReference type="ARBA" id="ARBA00022553"/>
    </source>
</evidence>
<dbReference type="AlphaFoldDB" id="A0A8T7M9W6"/>
<dbReference type="PANTHER" id="PTHR44591">
    <property type="entry name" value="STRESS RESPONSE REGULATOR PROTEIN 1"/>
    <property type="match status" value="1"/>
</dbReference>
<gene>
    <name evidence="4" type="ORF">HXX08_23915</name>
    <name evidence="5" type="ORF">OZ401_004469</name>
</gene>
<dbReference type="InterPro" id="IPR050595">
    <property type="entry name" value="Bact_response_regulator"/>
</dbReference>
<dbReference type="Proteomes" id="UP001431572">
    <property type="component" value="Chromosome 2"/>
</dbReference>
<accession>A0A8T7M9W6</accession>
<dbReference type="Pfam" id="PF00072">
    <property type="entry name" value="Response_reg"/>
    <property type="match status" value="1"/>
</dbReference>
<dbReference type="PROSITE" id="PS50110">
    <property type="entry name" value="RESPONSE_REGULATORY"/>
    <property type="match status" value="1"/>
</dbReference>
<keyword evidence="1 2" id="KW-0597">Phosphoprotein</keyword>
<reference evidence="5" key="2">
    <citation type="journal article" date="2024" name="Nature">
        <title>Anoxygenic phototroph of the Chloroflexota uses a type I reaction centre.</title>
        <authorList>
            <person name="Tsuji J.M."/>
            <person name="Shaw N.A."/>
            <person name="Nagashima S."/>
            <person name="Venkiteswaran J.J."/>
            <person name="Schiff S.L."/>
            <person name="Watanabe T."/>
            <person name="Fukui M."/>
            <person name="Hanada S."/>
            <person name="Tank M."/>
            <person name="Neufeld J.D."/>
        </authorList>
    </citation>
    <scope>NUCLEOTIDE SEQUENCE</scope>
    <source>
        <strain evidence="5">L227-S17</strain>
    </source>
</reference>
<proteinExistence type="predicted"/>
<dbReference type="GO" id="GO:0000160">
    <property type="term" value="P:phosphorelay signal transduction system"/>
    <property type="evidence" value="ECO:0007669"/>
    <property type="project" value="InterPro"/>
</dbReference>
<dbReference type="Proteomes" id="UP000521676">
    <property type="component" value="Unassembled WGS sequence"/>
</dbReference>
<evidence type="ECO:0000313" key="4">
    <source>
        <dbReference type="EMBL" id="NWJ48919.1"/>
    </source>
</evidence>
<evidence type="ECO:0000259" key="3">
    <source>
        <dbReference type="PROSITE" id="PS50110"/>
    </source>
</evidence>
<evidence type="ECO:0000256" key="2">
    <source>
        <dbReference type="PROSITE-ProRule" id="PRU00169"/>
    </source>
</evidence>
<protein>
    <submittedName>
        <fullName evidence="4">Response regulator</fullName>
    </submittedName>
</protein>
<reference evidence="4 6" key="1">
    <citation type="submission" date="2020-06" db="EMBL/GenBank/DDBJ databases">
        <title>Anoxygenic phototrophic Chloroflexota member uses a Type I reaction center.</title>
        <authorList>
            <person name="Tsuji J.M."/>
            <person name="Shaw N.A."/>
            <person name="Nagashima S."/>
            <person name="Venkiteswaran J."/>
            <person name="Schiff S.L."/>
            <person name="Hanada S."/>
            <person name="Tank M."/>
            <person name="Neufeld J.D."/>
        </authorList>
    </citation>
    <scope>NUCLEOTIDE SEQUENCE [LARGE SCALE GENOMIC DNA]</scope>
    <source>
        <strain evidence="4">L227-S17</strain>
    </source>
</reference>
<evidence type="ECO:0000313" key="7">
    <source>
        <dbReference type="Proteomes" id="UP001431572"/>
    </source>
</evidence>
<dbReference type="RefSeq" id="WP_341470753.1">
    <property type="nucleotide sequence ID" value="NZ_CP128400.1"/>
</dbReference>
<dbReference type="InterPro" id="IPR011006">
    <property type="entry name" value="CheY-like_superfamily"/>
</dbReference>
<feature type="domain" description="Response regulatory" evidence="3">
    <location>
        <begin position="2"/>
        <end position="116"/>
    </location>
</feature>